<sequence length="60" mass="7075">MAQKLDENELVNFKELLMANSIQNDALVQLLIEEGIISEQKYFAKFKEVQAQYQKRESIR</sequence>
<accession>X1ANB0</accession>
<dbReference type="EMBL" id="BART01016634">
    <property type="protein sequence ID" value="GAG84225.1"/>
    <property type="molecule type" value="Genomic_DNA"/>
</dbReference>
<evidence type="ECO:0000313" key="1">
    <source>
        <dbReference type="EMBL" id="GAG84225.1"/>
    </source>
</evidence>
<comment type="caution">
    <text evidence="1">The sequence shown here is derived from an EMBL/GenBank/DDBJ whole genome shotgun (WGS) entry which is preliminary data.</text>
</comment>
<organism evidence="1">
    <name type="scientific">marine sediment metagenome</name>
    <dbReference type="NCBI Taxonomy" id="412755"/>
    <lineage>
        <taxon>unclassified sequences</taxon>
        <taxon>metagenomes</taxon>
        <taxon>ecological metagenomes</taxon>
    </lineage>
</organism>
<dbReference type="AlphaFoldDB" id="X1ANB0"/>
<reference evidence="1" key="1">
    <citation type="journal article" date="2014" name="Front. Microbiol.">
        <title>High frequency of phylogenetically diverse reductive dehalogenase-homologous genes in deep subseafloor sedimentary metagenomes.</title>
        <authorList>
            <person name="Kawai M."/>
            <person name="Futagami T."/>
            <person name="Toyoda A."/>
            <person name="Takaki Y."/>
            <person name="Nishi S."/>
            <person name="Hori S."/>
            <person name="Arai W."/>
            <person name="Tsubouchi T."/>
            <person name="Morono Y."/>
            <person name="Uchiyama I."/>
            <person name="Ito T."/>
            <person name="Fujiyama A."/>
            <person name="Inagaki F."/>
            <person name="Takami H."/>
        </authorList>
    </citation>
    <scope>NUCLEOTIDE SEQUENCE</scope>
    <source>
        <strain evidence="1">Expedition CK06-06</strain>
    </source>
</reference>
<proteinExistence type="predicted"/>
<name>X1ANB0_9ZZZZ</name>
<gene>
    <name evidence="1" type="ORF">S01H4_31932</name>
</gene>
<protein>
    <submittedName>
        <fullName evidence="1">Uncharacterized protein</fullName>
    </submittedName>
</protein>